<evidence type="ECO:0000256" key="4">
    <source>
        <dbReference type="ARBA" id="ARBA00022898"/>
    </source>
</evidence>
<dbReference type="InterPro" id="IPR015424">
    <property type="entry name" value="PyrdxlP-dep_Trfase"/>
</dbReference>
<dbReference type="Gene3D" id="3.90.1150.10">
    <property type="entry name" value="Aspartate Aminotransferase, domain 1"/>
    <property type="match status" value="1"/>
</dbReference>
<dbReference type="InterPro" id="IPR004839">
    <property type="entry name" value="Aminotransferase_I/II_large"/>
</dbReference>
<sequence length="433" mass="47392">MTRDTGLADTVVLDLLGLHGSLGSPVIESMNFLNEVSSRFPDAVSFAAGRPYEGFFDIEEVHRYLRVYRDHLMERLGDEVLVRRTMLQYGRTKGVIHDLVARNLLLDEGIDVDPESIVVTVGCQEALYLTVRALRRDGRDALLSVFPCYVGVAGAAALADMPLLPVAGSPEGIDLDDLVAVVHRARADGMRPRALYVVADFANPSGVSLGRATRERLLALAGELDLLILEDNPYGLFHGEEERAPTLKALDPGGRVVYLGSFAKTGIPGARVGYVVADQRAGNGLLADQLAKIKSMLTVNTSPIAQAVIGGKLLANGCSLRAANARETRVYQGNLRHMLDGLRERFPSESRVSWNTPEGGFFVVLDVPFPADDELLEHSAREHRVLWTPMHHFYGDGLPRPQIRLSFSHLTPGEITIGLDRLARFVARRCEAP</sequence>
<feature type="domain" description="Aminotransferase class I/classII large" evidence="5">
    <location>
        <begin position="100"/>
        <end position="422"/>
    </location>
</feature>
<dbReference type="SUPFAM" id="SSF53383">
    <property type="entry name" value="PLP-dependent transferases"/>
    <property type="match status" value="1"/>
</dbReference>
<protein>
    <submittedName>
        <fullName evidence="6">PLP-dependent aminotransferase family protein</fullName>
    </submittedName>
</protein>
<dbReference type="RefSeq" id="WP_386193170.1">
    <property type="nucleotide sequence ID" value="NZ_JBHSBC010000032.1"/>
</dbReference>
<accession>A0ABV8F7I2</accession>
<keyword evidence="3" id="KW-0808">Transferase</keyword>
<evidence type="ECO:0000256" key="1">
    <source>
        <dbReference type="ARBA" id="ARBA00001933"/>
    </source>
</evidence>
<evidence type="ECO:0000313" key="7">
    <source>
        <dbReference type="Proteomes" id="UP001595698"/>
    </source>
</evidence>
<dbReference type="PANTHER" id="PTHR42790">
    <property type="entry name" value="AMINOTRANSFERASE"/>
    <property type="match status" value="1"/>
</dbReference>
<keyword evidence="4" id="KW-0663">Pyridoxal phosphate</keyword>
<evidence type="ECO:0000259" key="5">
    <source>
        <dbReference type="Pfam" id="PF00155"/>
    </source>
</evidence>
<gene>
    <name evidence="6" type="ORF">ACFOYY_27010</name>
</gene>
<keyword evidence="2 6" id="KW-0032">Aminotransferase</keyword>
<proteinExistence type="predicted"/>
<keyword evidence="7" id="KW-1185">Reference proteome</keyword>
<dbReference type="CDD" id="cd00609">
    <property type="entry name" value="AAT_like"/>
    <property type="match status" value="1"/>
</dbReference>
<evidence type="ECO:0000256" key="2">
    <source>
        <dbReference type="ARBA" id="ARBA00022576"/>
    </source>
</evidence>
<evidence type="ECO:0000313" key="6">
    <source>
        <dbReference type="EMBL" id="MFC3983809.1"/>
    </source>
</evidence>
<dbReference type="GO" id="GO:0008483">
    <property type="term" value="F:transaminase activity"/>
    <property type="evidence" value="ECO:0007669"/>
    <property type="project" value="UniProtKB-KW"/>
</dbReference>
<dbReference type="Proteomes" id="UP001595698">
    <property type="component" value="Unassembled WGS sequence"/>
</dbReference>
<dbReference type="EMBL" id="JBHSBC010000032">
    <property type="protein sequence ID" value="MFC3983809.1"/>
    <property type="molecule type" value="Genomic_DNA"/>
</dbReference>
<dbReference type="Gene3D" id="3.40.640.10">
    <property type="entry name" value="Type I PLP-dependent aspartate aminotransferase-like (Major domain)"/>
    <property type="match status" value="1"/>
</dbReference>
<dbReference type="InterPro" id="IPR050859">
    <property type="entry name" value="Class-I_PLP-dep_aminotransf"/>
</dbReference>
<organism evidence="6 7">
    <name type="scientific">Streptosporangium jomthongense</name>
    <dbReference type="NCBI Taxonomy" id="1193683"/>
    <lineage>
        <taxon>Bacteria</taxon>
        <taxon>Bacillati</taxon>
        <taxon>Actinomycetota</taxon>
        <taxon>Actinomycetes</taxon>
        <taxon>Streptosporangiales</taxon>
        <taxon>Streptosporangiaceae</taxon>
        <taxon>Streptosporangium</taxon>
    </lineage>
</organism>
<dbReference type="InterPro" id="IPR015421">
    <property type="entry name" value="PyrdxlP-dep_Trfase_major"/>
</dbReference>
<evidence type="ECO:0000256" key="3">
    <source>
        <dbReference type="ARBA" id="ARBA00022679"/>
    </source>
</evidence>
<reference evidence="7" key="1">
    <citation type="journal article" date="2019" name="Int. J. Syst. Evol. Microbiol.">
        <title>The Global Catalogue of Microorganisms (GCM) 10K type strain sequencing project: providing services to taxonomists for standard genome sequencing and annotation.</title>
        <authorList>
            <consortium name="The Broad Institute Genomics Platform"/>
            <consortium name="The Broad Institute Genome Sequencing Center for Infectious Disease"/>
            <person name="Wu L."/>
            <person name="Ma J."/>
        </authorList>
    </citation>
    <scope>NUCLEOTIDE SEQUENCE [LARGE SCALE GENOMIC DNA]</scope>
    <source>
        <strain evidence="7">TBRC 7912</strain>
    </source>
</reference>
<dbReference type="PANTHER" id="PTHR42790:SF19">
    <property type="entry name" value="KYNURENINE_ALPHA-AMINOADIPATE AMINOTRANSFERASE, MITOCHONDRIAL"/>
    <property type="match status" value="1"/>
</dbReference>
<name>A0ABV8F7I2_9ACTN</name>
<comment type="cofactor">
    <cofactor evidence="1">
        <name>pyridoxal 5'-phosphate</name>
        <dbReference type="ChEBI" id="CHEBI:597326"/>
    </cofactor>
</comment>
<dbReference type="Pfam" id="PF00155">
    <property type="entry name" value="Aminotran_1_2"/>
    <property type="match status" value="1"/>
</dbReference>
<dbReference type="InterPro" id="IPR015422">
    <property type="entry name" value="PyrdxlP-dep_Trfase_small"/>
</dbReference>
<comment type="caution">
    <text evidence="6">The sequence shown here is derived from an EMBL/GenBank/DDBJ whole genome shotgun (WGS) entry which is preliminary data.</text>
</comment>